<comment type="caution">
    <text evidence="2">The sequence shown here is derived from an EMBL/GenBank/DDBJ whole genome shotgun (WGS) entry which is preliminary data.</text>
</comment>
<dbReference type="InterPro" id="IPR016181">
    <property type="entry name" value="Acyl_CoA_acyltransferase"/>
</dbReference>
<sequence length="163" mass="18700">MIRLAKRGDLPAILSIFSYARKFMSQQGNPTQWGTTYPSRKLVIEDIEHETCYVFEKMGQIVGVFTLIIGEDETYQFIEKGDWHLNQPYGTIHRLASNGQAKGLAKQCFEFCSRKVSYLRIDTHKDNRPMQAAIRKFGFQECGVIYVADGSSRLAFDYYHVVG</sequence>
<dbReference type="RefSeq" id="WP_003075393.1">
    <property type="nucleotide sequence ID" value="NZ_CP053999.1"/>
</dbReference>
<reference evidence="2" key="1">
    <citation type="submission" date="2020-04" db="EMBL/GenBank/DDBJ databases">
        <title>Deep metagenomics examines the oral microbiome during advanced dental caries in children, revealing novel taxa and co-occurrences with host molecules.</title>
        <authorList>
            <person name="Baker J.L."/>
            <person name="Morton J.T."/>
            <person name="Dinis M."/>
            <person name="Alvarez R."/>
            <person name="Tran N.C."/>
            <person name="Knight R."/>
            <person name="Edlund A."/>
        </authorList>
    </citation>
    <scope>NUCLEOTIDE SEQUENCE</scope>
    <source>
        <strain evidence="2">JCVI_23_bin.22</strain>
    </source>
</reference>
<evidence type="ECO:0000313" key="3">
    <source>
        <dbReference type="Proteomes" id="UP000721045"/>
    </source>
</evidence>
<evidence type="ECO:0000313" key="2">
    <source>
        <dbReference type="EMBL" id="MBF1712576.1"/>
    </source>
</evidence>
<organism evidence="2 3">
    <name type="scientific">Streptococcus intermedius</name>
    <dbReference type="NCBI Taxonomy" id="1338"/>
    <lineage>
        <taxon>Bacteria</taxon>
        <taxon>Bacillati</taxon>
        <taxon>Bacillota</taxon>
        <taxon>Bacilli</taxon>
        <taxon>Lactobacillales</taxon>
        <taxon>Streptococcaceae</taxon>
        <taxon>Streptococcus</taxon>
        <taxon>Streptococcus anginosus group</taxon>
    </lineage>
</organism>
<dbReference type="Gene3D" id="3.40.630.30">
    <property type="match status" value="1"/>
</dbReference>
<accession>A0A930RB07</accession>
<proteinExistence type="predicted"/>
<feature type="domain" description="N-acetyltransferase" evidence="1">
    <location>
        <begin position="1"/>
        <end position="163"/>
    </location>
</feature>
<evidence type="ECO:0000259" key="1">
    <source>
        <dbReference type="PROSITE" id="PS51186"/>
    </source>
</evidence>
<dbReference type="EMBL" id="JABZYP010000005">
    <property type="protein sequence ID" value="MBF1712576.1"/>
    <property type="molecule type" value="Genomic_DNA"/>
</dbReference>
<dbReference type="Pfam" id="PF00583">
    <property type="entry name" value="Acetyltransf_1"/>
    <property type="match status" value="1"/>
</dbReference>
<dbReference type="PROSITE" id="PS51186">
    <property type="entry name" value="GNAT"/>
    <property type="match status" value="1"/>
</dbReference>
<name>A0A930RB07_STRIT</name>
<dbReference type="GO" id="GO:0016747">
    <property type="term" value="F:acyltransferase activity, transferring groups other than amino-acyl groups"/>
    <property type="evidence" value="ECO:0007669"/>
    <property type="project" value="InterPro"/>
</dbReference>
<dbReference type="Proteomes" id="UP000721045">
    <property type="component" value="Unassembled WGS sequence"/>
</dbReference>
<dbReference type="AlphaFoldDB" id="A0A930RB07"/>
<dbReference type="SUPFAM" id="SSF55729">
    <property type="entry name" value="Acyl-CoA N-acyltransferases (Nat)"/>
    <property type="match status" value="1"/>
</dbReference>
<protein>
    <submittedName>
        <fullName evidence="2">GNAT family N-acetyltransferase</fullName>
    </submittedName>
</protein>
<dbReference type="InterPro" id="IPR000182">
    <property type="entry name" value="GNAT_dom"/>
</dbReference>
<gene>
    <name evidence="2" type="ORF">HXO88_02380</name>
</gene>